<keyword evidence="1" id="KW-0472">Membrane</keyword>
<evidence type="ECO:0000259" key="2">
    <source>
        <dbReference type="SMART" id="SM00181"/>
    </source>
</evidence>
<accession>V6LQ21</accession>
<evidence type="ECO:0000313" key="3">
    <source>
        <dbReference type="EMBL" id="EST45811.1"/>
    </source>
</evidence>
<feature type="domain" description="EGF-like" evidence="2">
    <location>
        <begin position="240"/>
        <end position="280"/>
    </location>
</feature>
<keyword evidence="1" id="KW-1133">Transmembrane helix</keyword>
<dbReference type="AlphaFoldDB" id="V6LQ21"/>
<dbReference type="PANTHER" id="PTHR23275:SF100">
    <property type="entry name" value="EGF-LIKE DOMAIN-CONTAINING PROTEIN"/>
    <property type="match status" value="1"/>
</dbReference>
<feature type="domain" description="EGF-like" evidence="2">
    <location>
        <begin position="509"/>
        <end position="538"/>
    </location>
</feature>
<dbReference type="SMART" id="SM00181">
    <property type="entry name" value="EGF"/>
    <property type="match status" value="8"/>
</dbReference>
<dbReference type="EMBL" id="AUWU02000002">
    <property type="protein sequence ID" value="KAH0576460.1"/>
    <property type="molecule type" value="Genomic_DNA"/>
</dbReference>
<dbReference type="PANTHER" id="PTHR23275">
    <property type="entry name" value="CABRIOLET.-RELATED"/>
    <property type="match status" value="1"/>
</dbReference>
<sequence>MRCHESKPYCETCSDSSTEAICLTCQPHYAIGTGQCDIDCYQIINSDGLCRHTSDCTDQLNCVDCAGNVNICRKCKAISLYPHDGKCISVSTCKKVNKNCSQCDRLNPNLCTKCINPYSLLNGNCILVHDCRRGESAILGCSECVQGGSQCAGCESEYLLVEQQCINCRSGNTLQEGCLKCSSNDVIKCAQCKIGFSLINGNCINCKVGSGAIKNCIECDTKNPLKCADCTAWFQVVNGGCSNCMIGETIIENCIQCDKNSAIRCSSCRQHYTLLAGVCIENSICQNTHPDCKECDEINPSKCKTCYATHILIGTKCINIQACKIGPDAVPNCLACDFRKPPYEPRRCGHCIEGYILVDETCVEENQCLINDVNCLKCNSNNPTICGKCINEQAPIVGQACQEPILKCIVENCKSCKLNSDTICEICDDTFQLVGDVCVSVFQCLQTITNCKECDPQNLSLCGQCANDYIKISNLCVKTSEICASLVSLKQTCLITDDKLTDDPQTYEFCSPNCAKCININNCMQCNPSFLLSSGKCVDNNRSSGMIIGIVSVVGLVLILSFLIAFFVCKRVLLVKVQQNVETIKVENIDSNAIQIGIQ</sequence>
<dbReference type="EMBL" id="KI546089">
    <property type="protein sequence ID" value="EST45811.1"/>
    <property type="molecule type" value="Genomic_DNA"/>
</dbReference>
<dbReference type="OrthoDB" id="19903at2759"/>
<dbReference type="InterPro" id="IPR052798">
    <property type="entry name" value="Giardia_VSA"/>
</dbReference>
<organism evidence="3">
    <name type="scientific">Spironucleus salmonicida</name>
    <dbReference type="NCBI Taxonomy" id="348837"/>
    <lineage>
        <taxon>Eukaryota</taxon>
        <taxon>Metamonada</taxon>
        <taxon>Diplomonadida</taxon>
        <taxon>Hexamitidae</taxon>
        <taxon>Hexamitinae</taxon>
        <taxon>Spironucleus</taxon>
    </lineage>
</organism>
<gene>
    <name evidence="3" type="ORF">SS50377_14386</name>
    <name evidence="4" type="ORF">SS50377_22024</name>
</gene>
<name>V6LQ21_9EUKA</name>
<feature type="domain" description="EGF-like" evidence="2">
    <location>
        <begin position="167"/>
        <end position="204"/>
    </location>
</feature>
<keyword evidence="5" id="KW-1185">Reference proteome</keyword>
<evidence type="ECO:0000313" key="4">
    <source>
        <dbReference type="EMBL" id="KAH0576460.1"/>
    </source>
</evidence>
<evidence type="ECO:0000256" key="1">
    <source>
        <dbReference type="SAM" id="Phobius"/>
    </source>
</evidence>
<feature type="domain" description="EGF-like" evidence="2">
    <location>
        <begin position="407"/>
        <end position="439"/>
    </location>
</feature>
<dbReference type="VEuPathDB" id="GiardiaDB:SS50377_22024"/>
<feature type="domain" description="EGF-like" evidence="2">
    <location>
        <begin position="322"/>
        <end position="363"/>
    </location>
</feature>
<feature type="domain" description="EGF-like" evidence="2">
    <location>
        <begin position="2"/>
        <end position="37"/>
    </location>
</feature>
<proteinExistence type="predicted"/>
<dbReference type="InterPro" id="IPR009030">
    <property type="entry name" value="Growth_fac_rcpt_cys_sf"/>
</dbReference>
<evidence type="ECO:0000313" key="5">
    <source>
        <dbReference type="Proteomes" id="UP000018208"/>
    </source>
</evidence>
<reference evidence="4" key="2">
    <citation type="submission" date="2020-12" db="EMBL/GenBank/DDBJ databases">
        <title>New Spironucleus salmonicida genome in near-complete chromosomes.</title>
        <authorList>
            <person name="Xu F."/>
            <person name="Kurt Z."/>
            <person name="Jimenez-Gonzalez A."/>
            <person name="Astvaldsson A."/>
            <person name="Andersson J.O."/>
            <person name="Svard S.G."/>
        </authorList>
    </citation>
    <scope>NUCLEOTIDE SEQUENCE</scope>
    <source>
        <strain evidence="4">ATCC 50377</strain>
    </source>
</reference>
<feature type="domain" description="EGF-like" evidence="2">
    <location>
        <begin position="92"/>
        <end position="126"/>
    </location>
</feature>
<feature type="transmembrane region" description="Helical" evidence="1">
    <location>
        <begin position="546"/>
        <end position="569"/>
    </location>
</feature>
<dbReference type="SMART" id="SM00261">
    <property type="entry name" value="FU"/>
    <property type="match status" value="6"/>
</dbReference>
<reference evidence="3 4" key="1">
    <citation type="journal article" date="2014" name="PLoS Genet.">
        <title>The Genome of Spironucleus salmonicida Highlights a Fish Pathogen Adapted to Fluctuating Environments.</title>
        <authorList>
            <person name="Xu F."/>
            <person name="Jerlstrom-Hultqvist J."/>
            <person name="Einarsson E."/>
            <person name="Astvaldsson A."/>
            <person name="Svard S.G."/>
            <person name="Andersson J.O."/>
        </authorList>
    </citation>
    <scope>NUCLEOTIDE SEQUENCE</scope>
    <source>
        <strain evidence="4">ATCC 50377</strain>
    </source>
</reference>
<dbReference type="InterPro" id="IPR000742">
    <property type="entry name" value="EGF"/>
</dbReference>
<protein>
    <submittedName>
        <fullName evidence="3">Cysteine-rich membrane protein 2</fullName>
    </submittedName>
</protein>
<feature type="domain" description="EGF-like" evidence="2">
    <location>
        <begin position="130"/>
        <end position="166"/>
    </location>
</feature>
<dbReference type="Proteomes" id="UP000018208">
    <property type="component" value="Unassembled WGS sequence"/>
</dbReference>
<keyword evidence="1" id="KW-0812">Transmembrane</keyword>
<dbReference type="InterPro" id="IPR006212">
    <property type="entry name" value="Furin_repeat"/>
</dbReference>
<dbReference type="SUPFAM" id="SSF57184">
    <property type="entry name" value="Growth factor receptor domain"/>
    <property type="match status" value="4"/>
</dbReference>